<name>A0ABM4CTA4_HYDVU</name>
<feature type="coiled-coil region" evidence="3">
    <location>
        <begin position="145"/>
        <end position="223"/>
    </location>
</feature>
<evidence type="ECO:0000313" key="6">
    <source>
        <dbReference type="RefSeq" id="XP_065665159.1"/>
    </source>
</evidence>
<dbReference type="RefSeq" id="XP_065665159.1">
    <property type="nucleotide sequence ID" value="XM_065809087.1"/>
</dbReference>
<organism evidence="5 6">
    <name type="scientific">Hydra vulgaris</name>
    <name type="common">Hydra</name>
    <name type="synonym">Hydra attenuata</name>
    <dbReference type="NCBI Taxonomy" id="6087"/>
    <lineage>
        <taxon>Eukaryota</taxon>
        <taxon>Metazoa</taxon>
        <taxon>Cnidaria</taxon>
        <taxon>Hydrozoa</taxon>
        <taxon>Hydroidolina</taxon>
        <taxon>Anthoathecata</taxon>
        <taxon>Aplanulata</taxon>
        <taxon>Hydridae</taxon>
        <taxon>Hydra</taxon>
    </lineage>
</organism>
<evidence type="ECO:0000256" key="1">
    <source>
        <dbReference type="ARBA" id="ARBA00007796"/>
    </source>
</evidence>
<protein>
    <submittedName>
        <fullName evidence="6">SH3 domain-binding protein 5 homolog isoform X2</fullName>
    </submittedName>
</protein>
<evidence type="ECO:0000256" key="2">
    <source>
        <dbReference type="ARBA" id="ARBA00023054"/>
    </source>
</evidence>
<feature type="compositionally biased region" description="Acidic residues" evidence="4">
    <location>
        <begin position="10"/>
        <end position="22"/>
    </location>
</feature>
<dbReference type="Pfam" id="PF05276">
    <property type="entry name" value="SH3BP5"/>
    <property type="match status" value="1"/>
</dbReference>
<proteinExistence type="inferred from homology"/>
<evidence type="ECO:0000256" key="4">
    <source>
        <dbReference type="SAM" id="MobiDB-lite"/>
    </source>
</evidence>
<gene>
    <name evidence="6" type="primary">LOC105847882</name>
</gene>
<keyword evidence="5" id="KW-1185">Reference proteome</keyword>
<dbReference type="InterPro" id="IPR007940">
    <property type="entry name" value="SH3BP5"/>
</dbReference>
<comment type="similarity">
    <text evidence="1">Belongs to the SH3BP5 family.</text>
</comment>
<accession>A0ABM4CTA4</accession>
<dbReference type="GeneID" id="105847882"/>
<feature type="coiled-coil region" evidence="3">
    <location>
        <begin position="27"/>
        <end position="61"/>
    </location>
</feature>
<reference evidence="6" key="1">
    <citation type="submission" date="2025-08" db="UniProtKB">
        <authorList>
            <consortium name="RefSeq"/>
        </authorList>
    </citation>
    <scope>IDENTIFICATION</scope>
</reference>
<evidence type="ECO:0000313" key="5">
    <source>
        <dbReference type="Proteomes" id="UP001652625"/>
    </source>
</evidence>
<dbReference type="Proteomes" id="UP001652625">
    <property type="component" value="Chromosome 11"/>
</dbReference>
<dbReference type="PANTHER" id="PTHR19423:SF1">
    <property type="entry name" value="SH3 DOMAIN-BINDING PROTEIN 5"/>
    <property type="match status" value="1"/>
</dbReference>
<dbReference type="PANTHER" id="PTHR19423">
    <property type="entry name" value="SH3 DOMAIN-BINDING PROTEIN 5"/>
    <property type="match status" value="1"/>
</dbReference>
<evidence type="ECO:0000256" key="3">
    <source>
        <dbReference type="SAM" id="Coils"/>
    </source>
</evidence>
<feature type="region of interest" description="Disordered" evidence="4">
    <location>
        <begin position="1"/>
        <end position="23"/>
    </location>
</feature>
<sequence>MCDAVREQPDGDDNADGFEEDKLDPRVEIELEKLNSASDLINILEKELDEARTVFRQKLNDATRDLQQLSKSLGNSIDKARPYFELLEQTKKAQLQCSSAVIAYERACDMHQGARKTISIAEDKLINNPALFEPAWQEMLNNANLKLLEAEEEKLKNESSHHEAALVYTNLQHKKLKLENQLKKCINKARPYFDQKAFYIDSLENQKILVQELESSYIAAKERYSKSLRELENISEDIHRKRNPAVFRSNKRDEYIGSERNSIPRLLCKQLSEGCSVKLNEPRRLNTRTTSRSSFKLDLDVDFDSNAIDTGTSTKSPSARSVDIGILNSAKYYTDFQLLDVKNLFDPEWRQNSKTNFLSQSYNIS</sequence>
<keyword evidence="2 3" id="KW-0175">Coiled coil</keyword>